<dbReference type="FunFam" id="1.10.510.10:FF:000587">
    <property type="entry name" value="Phosphoinositide-dependent kinase 1, isoform F"/>
    <property type="match status" value="1"/>
</dbReference>
<keyword evidence="9 14" id="KW-0547">Nucleotide-binding</keyword>
<evidence type="ECO:0000256" key="12">
    <source>
        <dbReference type="ARBA" id="ARBA00047899"/>
    </source>
</evidence>
<reference evidence="17" key="1">
    <citation type="submission" date="2020-11" db="EMBL/GenBank/DDBJ databases">
        <authorList>
            <person name="Tran Van P."/>
        </authorList>
    </citation>
    <scope>NUCLEOTIDE SEQUENCE</scope>
</reference>
<dbReference type="FunFam" id="3.30.200.20:FF:000191">
    <property type="entry name" value="3-phosphoinositide-dependent protein kinase 2-like"/>
    <property type="match status" value="1"/>
</dbReference>
<dbReference type="CDD" id="cd05581">
    <property type="entry name" value="STKc_PDK1"/>
    <property type="match status" value="1"/>
</dbReference>
<dbReference type="InterPro" id="IPR050236">
    <property type="entry name" value="Ser_Thr_kinase_AGC"/>
</dbReference>
<dbReference type="GO" id="GO:0004674">
    <property type="term" value="F:protein serine/threonine kinase activity"/>
    <property type="evidence" value="ECO:0007669"/>
    <property type="project" value="UniProtKB-KW"/>
</dbReference>
<dbReference type="Pfam" id="PF00069">
    <property type="entry name" value="Pkinase"/>
    <property type="match status" value="1"/>
</dbReference>
<proteinExistence type="inferred from homology"/>
<dbReference type="EMBL" id="CAJPEV010001109">
    <property type="protein sequence ID" value="CAG0890796.1"/>
    <property type="molecule type" value="Genomic_DNA"/>
</dbReference>
<dbReference type="AlphaFoldDB" id="A0A7R8X956"/>
<dbReference type="InterPro" id="IPR000719">
    <property type="entry name" value="Prot_kinase_dom"/>
</dbReference>
<keyword evidence="6" id="KW-0963">Cytoplasm</keyword>
<evidence type="ECO:0000256" key="14">
    <source>
        <dbReference type="PROSITE-ProRule" id="PRU10141"/>
    </source>
</evidence>
<gene>
    <name evidence="17" type="ORF">DSTB1V02_LOCUS6211</name>
</gene>
<feature type="domain" description="Protein kinase" evidence="16">
    <location>
        <begin position="58"/>
        <end position="348"/>
    </location>
</feature>
<evidence type="ECO:0000313" key="18">
    <source>
        <dbReference type="Proteomes" id="UP000677054"/>
    </source>
</evidence>
<accession>A0A7R8X956</accession>
<evidence type="ECO:0000256" key="13">
    <source>
        <dbReference type="ARBA" id="ARBA00048679"/>
    </source>
</evidence>
<dbReference type="GO" id="GO:0035556">
    <property type="term" value="P:intracellular signal transduction"/>
    <property type="evidence" value="ECO:0007669"/>
    <property type="project" value="TreeGrafter"/>
</dbReference>
<evidence type="ECO:0000256" key="15">
    <source>
        <dbReference type="SAM" id="MobiDB-lite"/>
    </source>
</evidence>
<protein>
    <recommendedName>
        <fullName evidence="4">3-phosphoinositide-dependent protein kinase 1</fullName>
        <ecNumber evidence="3">2.7.11.1</ecNumber>
    </recommendedName>
</protein>
<keyword evidence="7" id="KW-0723">Serine/threonine-protein kinase</keyword>
<dbReference type="GO" id="GO:0048638">
    <property type="term" value="P:regulation of developmental growth"/>
    <property type="evidence" value="ECO:0007669"/>
    <property type="project" value="UniProtKB-ARBA"/>
</dbReference>
<dbReference type="SUPFAM" id="SSF56112">
    <property type="entry name" value="Protein kinase-like (PK-like)"/>
    <property type="match status" value="1"/>
</dbReference>
<dbReference type="FunFam" id="2.30.29.30:FF:000324">
    <property type="entry name" value="Phosphoinositide-dependent kinase 1, isoform F"/>
    <property type="match status" value="1"/>
</dbReference>
<evidence type="ECO:0000256" key="6">
    <source>
        <dbReference type="ARBA" id="ARBA00022490"/>
    </source>
</evidence>
<organism evidence="17">
    <name type="scientific">Darwinula stevensoni</name>
    <dbReference type="NCBI Taxonomy" id="69355"/>
    <lineage>
        <taxon>Eukaryota</taxon>
        <taxon>Metazoa</taxon>
        <taxon>Ecdysozoa</taxon>
        <taxon>Arthropoda</taxon>
        <taxon>Crustacea</taxon>
        <taxon>Oligostraca</taxon>
        <taxon>Ostracoda</taxon>
        <taxon>Podocopa</taxon>
        <taxon>Podocopida</taxon>
        <taxon>Darwinulocopina</taxon>
        <taxon>Darwinuloidea</taxon>
        <taxon>Darwinulidae</taxon>
        <taxon>Darwinula</taxon>
    </lineage>
</organism>
<dbReference type="Proteomes" id="UP000677054">
    <property type="component" value="Unassembled WGS sequence"/>
</dbReference>
<dbReference type="FunFam" id="1.10.510.10:FF:000405">
    <property type="entry name" value="Mitogen-activated protein kinase"/>
    <property type="match status" value="1"/>
</dbReference>
<dbReference type="GO" id="GO:1901701">
    <property type="term" value="P:cellular response to oxygen-containing compound"/>
    <property type="evidence" value="ECO:0007669"/>
    <property type="project" value="UniProtKB-ARBA"/>
</dbReference>
<evidence type="ECO:0000256" key="5">
    <source>
        <dbReference type="ARBA" id="ARBA00022473"/>
    </source>
</evidence>
<evidence type="ECO:0000259" key="16">
    <source>
        <dbReference type="PROSITE" id="PS50011"/>
    </source>
</evidence>
<feature type="binding site" evidence="14">
    <location>
        <position position="87"/>
    </location>
    <ligand>
        <name>ATP</name>
        <dbReference type="ChEBI" id="CHEBI:30616"/>
    </ligand>
</feature>
<evidence type="ECO:0000256" key="1">
    <source>
        <dbReference type="ARBA" id="ARBA00004496"/>
    </source>
</evidence>
<dbReference type="GO" id="GO:0005524">
    <property type="term" value="F:ATP binding"/>
    <property type="evidence" value="ECO:0007669"/>
    <property type="project" value="UniProtKB-UniRule"/>
</dbReference>
<evidence type="ECO:0000256" key="9">
    <source>
        <dbReference type="ARBA" id="ARBA00022741"/>
    </source>
</evidence>
<dbReference type="CDD" id="cd01262">
    <property type="entry name" value="PH_PDK1"/>
    <property type="match status" value="1"/>
</dbReference>
<dbReference type="SUPFAM" id="SSF50729">
    <property type="entry name" value="PH domain-like"/>
    <property type="match status" value="1"/>
</dbReference>
<feature type="compositionally biased region" description="Low complexity" evidence="15">
    <location>
        <begin position="221"/>
        <end position="236"/>
    </location>
</feature>
<dbReference type="InterPro" id="IPR011993">
    <property type="entry name" value="PH-like_dom_sf"/>
</dbReference>
<dbReference type="Gene3D" id="3.30.200.20">
    <property type="entry name" value="Phosphorylase Kinase, domain 1"/>
    <property type="match status" value="1"/>
</dbReference>
<dbReference type="InterPro" id="IPR011009">
    <property type="entry name" value="Kinase-like_dom_sf"/>
</dbReference>
<keyword evidence="11 14" id="KW-0067">ATP-binding</keyword>
<dbReference type="OrthoDB" id="347657at2759"/>
<dbReference type="PROSITE" id="PS00107">
    <property type="entry name" value="PROTEIN_KINASE_ATP"/>
    <property type="match status" value="1"/>
</dbReference>
<evidence type="ECO:0000256" key="8">
    <source>
        <dbReference type="ARBA" id="ARBA00022679"/>
    </source>
</evidence>
<feature type="region of interest" description="Disordered" evidence="15">
    <location>
        <begin position="364"/>
        <end position="385"/>
    </location>
</feature>
<dbReference type="PROSITE" id="PS50011">
    <property type="entry name" value="PROTEIN_KINASE_DOM"/>
    <property type="match status" value="1"/>
</dbReference>
<evidence type="ECO:0000256" key="11">
    <source>
        <dbReference type="ARBA" id="ARBA00022840"/>
    </source>
</evidence>
<comment type="subcellular location">
    <subcellularLocation>
        <location evidence="1">Cytoplasm</location>
    </subcellularLocation>
</comment>
<feature type="region of interest" description="Disordered" evidence="15">
    <location>
        <begin position="33"/>
        <end position="52"/>
    </location>
</feature>
<dbReference type="Gene3D" id="1.10.510.10">
    <property type="entry name" value="Transferase(Phosphotransferase) domain 1"/>
    <property type="match status" value="1"/>
</dbReference>
<evidence type="ECO:0000256" key="7">
    <source>
        <dbReference type="ARBA" id="ARBA00022527"/>
    </source>
</evidence>
<dbReference type="InterPro" id="IPR033931">
    <property type="entry name" value="PDK1-typ_PH"/>
</dbReference>
<comment type="catalytic activity">
    <reaction evidence="13">
        <text>L-seryl-[protein] + ATP = O-phospho-L-seryl-[protein] + ADP + H(+)</text>
        <dbReference type="Rhea" id="RHEA:17989"/>
        <dbReference type="Rhea" id="RHEA-COMP:9863"/>
        <dbReference type="Rhea" id="RHEA-COMP:11604"/>
        <dbReference type="ChEBI" id="CHEBI:15378"/>
        <dbReference type="ChEBI" id="CHEBI:29999"/>
        <dbReference type="ChEBI" id="CHEBI:30616"/>
        <dbReference type="ChEBI" id="CHEBI:83421"/>
        <dbReference type="ChEBI" id="CHEBI:456216"/>
        <dbReference type="EC" id="2.7.11.1"/>
    </reaction>
</comment>
<dbReference type="PANTHER" id="PTHR24356:SF163">
    <property type="entry name" value="3-PHOSPHOINOSITIDE-DEPENDENT PROTEIN KINASE 1-RELATED"/>
    <property type="match status" value="1"/>
</dbReference>
<feature type="compositionally biased region" description="Polar residues" evidence="15">
    <location>
        <begin position="33"/>
        <end position="43"/>
    </location>
</feature>
<dbReference type="InterPro" id="IPR017441">
    <property type="entry name" value="Protein_kinase_ATP_BS"/>
</dbReference>
<keyword evidence="18" id="KW-1185">Reference proteome</keyword>
<keyword evidence="5" id="KW-0217">Developmental protein</keyword>
<name>A0A7R8X956_9CRUS</name>
<evidence type="ECO:0000313" key="17">
    <source>
        <dbReference type="EMBL" id="CAD7246361.1"/>
    </source>
</evidence>
<dbReference type="InterPro" id="IPR008271">
    <property type="entry name" value="Ser/Thr_kinase_AS"/>
</dbReference>
<keyword evidence="10" id="KW-0418">Kinase</keyword>
<feature type="region of interest" description="Disordered" evidence="15">
    <location>
        <begin position="217"/>
        <end position="241"/>
    </location>
</feature>
<evidence type="ECO:0000256" key="4">
    <source>
        <dbReference type="ARBA" id="ARBA00018538"/>
    </source>
</evidence>
<dbReference type="Pfam" id="PF14593">
    <property type="entry name" value="PH_3"/>
    <property type="match status" value="1"/>
</dbReference>
<evidence type="ECO:0000256" key="3">
    <source>
        <dbReference type="ARBA" id="ARBA00012513"/>
    </source>
</evidence>
<dbReference type="EMBL" id="LR900626">
    <property type="protein sequence ID" value="CAD7246361.1"/>
    <property type="molecule type" value="Genomic_DNA"/>
</dbReference>
<dbReference type="SMART" id="SM00220">
    <property type="entry name" value="S_TKc"/>
    <property type="match status" value="1"/>
</dbReference>
<comment type="similarity">
    <text evidence="2">Belongs to the protein kinase superfamily. AGC Ser/Thr protein kinase family. PDPK1 subfamily.</text>
</comment>
<evidence type="ECO:0000256" key="10">
    <source>
        <dbReference type="ARBA" id="ARBA00022777"/>
    </source>
</evidence>
<dbReference type="EC" id="2.7.11.1" evidence="3"/>
<evidence type="ECO:0000256" key="2">
    <source>
        <dbReference type="ARBA" id="ARBA00010006"/>
    </source>
</evidence>
<dbReference type="GO" id="GO:0005737">
    <property type="term" value="C:cytoplasm"/>
    <property type="evidence" value="ECO:0007669"/>
    <property type="project" value="UniProtKB-SubCell"/>
</dbReference>
<dbReference type="PANTHER" id="PTHR24356">
    <property type="entry name" value="SERINE/THREONINE-PROTEIN KINASE"/>
    <property type="match status" value="1"/>
</dbReference>
<dbReference type="PROSITE" id="PS00108">
    <property type="entry name" value="PROTEIN_KINASE_ST"/>
    <property type="match status" value="1"/>
</dbReference>
<comment type="catalytic activity">
    <reaction evidence="12">
        <text>L-threonyl-[protein] + ATP = O-phospho-L-threonyl-[protein] + ADP + H(+)</text>
        <dbReference type="Rhea" id="RHEA:46608"/>
        <dbReference type="Rhea" id="RHEA-COMP:11060"/>
        <dbReference type="Rhea" id="RHEA-COMP:11605"/>
        <dbReference type="ChEBI" id="CHEBI:15378"/>
        <dbReference type="ChEBI" id="CHEBI:30013"/>
        <dbReference type="ChEBI" id="CHEBI:30616"/>
        <dbReference type="ChEBI" id="CHEBI:61977"/>
        <dbReference type="ChEBI" id="CHEBI:456216"/>
        <dbReference type="EC" id="2.7.11.1"/>
    </reaction>
</comment>
<dbReference type="Gene3D" id="2.30.29.30">
    <property type="entry name" value="Pleckstrin-homology domain (PH domain)/Phosphotyrosine-binding domain (PTB)"/>
    <property type="match status" value="1"/>
</dbReference>
<dbReference type="InterPro" id="IPR039046">
    <property type="entry name" value="PDPK1"/>
</dbReference>
<keyword evidence="8" id="KW-0808">Transferase</keyword>
<sequence length="555" mass="62911">MPAVQQLCSQLPKQAVGGPEALATPVKQFMSATSRMSVPTEQPDTAPPPVTKKSPEDFIFKEIIGEGSFSTVYLAKELKTGRQVAIKVCEKRHILRERKKDYVLREKEVMNLLNTKRKDSVPFFVKLYSTFHDAEKLYFEMSYAARGDVLQYIRRVETLDEECSKFYAGELLQAIEHMHSLGIVHRDLKPENILLSETMHILISDFGSCKLMDHVVPPSPSSSSSSLSDSGSSNPPGRRASFVGTAQYVSPEVLSDDLRRGRIVGPPADLWAFGCILYQFVSGLPPFRGPNDYIIFKKVLALEYQFPEGFLPNAQDLVQQLLKLEPTERLGASQAGDTYTSIKNHPFFNGVDFDTLYCQTPPKILPHMPGTTSEDMRSSMLQEDEGDDEHLQTGLDTKREMLLRVGSAGFSNGKKQPSPTPSATKSLKKGIMDFTMEERQERLVQQAANNSWHRFVDGNLILKQGFLEKRKGLFPRRRMFLLTTGPHLFYVDPNNMVLKGQVPWSSKLRTEIKTFKIFFIHTPNRTYYLEDTEGFALKWKDVLDEVYRYYFGDGA</sequence>